<dbReference type="CDD" id="cd05233">
    <property type="entry name" value="SDR_c"/>
    <property type="match status" value="1"/>
</dbReference>
<keyword evidence="2" id="KW-0560">Oxidoreductase</keyword>
<reference evidence="3" key="1">
    <citation type="submission" date="2020-10" db="EMBL/GenBank/DDBJ databases">
        <title>De novo genome project of the cellulose decomposer Thermobifida halotolerans type strain.</title>
        <authorList>
            <person name="Nagy I."/>
            <person name="Horvath B."/>
            <person name="Kukolya J."/>
            <person name="Nagy I."/>
            <person name="Orsini M."/>
        </authorList>
    </citation>
    <scope>NUCLEOTIDE SEQUENCE</scope>
    <source>
        <strain evidence="3">DSM 44931</strain>
    </source>
</reference>
<gene>
    <name evidence="3" type="ORF">NI17_004090</name>
</gene>
<dbReference type="RefSeq" id="WP_199859965.1">
    <property type="nucleotide sequence ID" value="NZ_CP063196.1"/>
</dbReference>
<dbReference type="Proteomes" id="UP000265719">
    <property type="component" value="Chromosome"/>
</dbReference>
<dbReference type="InterPro" id="IPR020904">
    <property type="entry name" value="Sc_DH/Rdtase_CS"/>
</dbReference>
<comment type="similarity">
    <text evidence="1">Belongs to the short-chain dehydrogenases/reductases (SDR) family.</text>
</comment>
<keyword evidence="4" id="KW-1185">Reference proteome</keyword>
<sequence length="253" mass="26208">MVDRFAGKVAVVTGASRGIGFAAARRIVDEGGRVVVTARGAETLAEAVEQLGGPDRALGVAGRAHDPEHRAEVVRRALETFGSLDVLVNNTGINPVFDAVVNVDEAAMAKIFQVNVIAAAAWVREAHHAWMAEHGGAVVNVASLAGQHPSPGIGVYGASKAALINLTEQLAYELAPRGIRVNAVAPAVVKTRFAEALYAEDEEKTAAGYPLGRLGEPEDVAAAVAYLASSDASWVTGQVITLDGGKTLRAGVE</sequence>
<evidence type="ECO:0000256" key="1">
    <source>
        <dbReference type="ARBA" id="ARBA00006484"/>
    </source>
</evidence>
<dbReference type="PRINTS" id="PR00080">
    <property type="entry name" value="SDRFAMILY"/>
</dbReference>
<dbReference type="InterPro" id="IPR036291">
    <property type="entry name" value="NAD(P)-bd_dom_sf"/>
</dbReference>
<dbReference type="AlphaFoldDB" id="A0AA97LY92"/>
<dbReference type="EMBL" id="CP063196">
    <property type="protein sequence ID" value="UOE20422.1"/>
    <property type="molecule type" value="Genomic_DNA"/>
</dbReference>
<dbReference type="FunFam" id="3.40.50.720:FF:000084">
    <property type="entry name" value="Short-chain dehydrogenase reductase"/>
    <property type="match status" value="1"/>
</dbReference>
<accession>A0AA97LY92</accession>
<evidence type="ECO:0000313" key="4">
    <source>
        <dbReference type="Proteomes" id="UP000265719"/>
    </source>
</evidence>
<dbReference type="SUPFAM" id="SSF51735">
    <property type="entry name" value="NAD(P)-binding Rossmann-fold domains"/>
    <property type="match status" value="1"/>
</dbReference>
<dbReference type="PROSITE" id="PS00061">
    <property type="entry name" value="ADH_SHORT"/>
    <property type="match status" value="1"/>
</dbReference>
<evidence type="ECO:0000313" key="3">
    <source>
        <dbReference type="EMBL" id="UOE20422.1"/>
    </source>
</evidence>
<dbReference type="Gene3D" id="3.40.50.720">
    <property type="entry name" value="NAD(P)-binding Rossmann-like Domain"/>
    <property type="match status" value="1"/>
</dbReference>
<dbReference type="GO" id="GO:0016491">
    <property type="term" value="F:oxidoreductase activity"/>
    <property type="evidence" value="ECO:0007669"/>
    <property type="project" value="UniProtKB-KW"/>
</dbReference>
<name>A0AA97LY92_9ACTN</name>
<dbReference type="PRINTS" id="PR00081">
    <property type="entry name" value="GDHRDH"/>
</dbReference>
<dbReference type="InterPro" id="IPR002347">
    <property type="entry name" value="SDR_fam"/>
</dbReference>
<dbReference type="KEGG" id="thao:NI17_004090"/>
<dbReference type="Pfam" id="PF13561">
    <property type="entry name" value="adh_short_C2"/>
    <property type="match status" value="1"/>
</dbReference>
<dbReference type="PANTHER" id="PTHR43943:SF2">
    <property type="entry name" value="DEHYDROGENASE_REDUCTASE 4"/>
    <property type="match status" value="1"/>
</dbReference>
<proteinExistence type="inferred from homology"/>
<dbReference type="NCBIfam" id="NF005559">
    <property type="entry name" value="PRK07231.1"/>
    <property type="match status" value="1"/>
</dbReference>
<protein>
    <submittedName>
        <fullName evidence="3">SDR family oxidoreductase</fullName>
    </submittedName>
</protein>
<organism evidence="3 4">
    <name type="scientific">Thermobifida halotolerans</name>
    <dbReference type="NCBI Taxonomy" id="483545"/>
    <lineage>
        <taxon>Bacteria</taxon>
        <taxon>Bacillati</taxon>
        <taxon>Actinomycetota</taxon>
        <taxon>Actinomycetes</taxon>
        <taxon>Streptosporangiales</taxon>
        <taxon>Nocardiopsidaceae</taxon>
        <taxon>Thermobifida</taxon>
    </lineage>
</organism>
<dbReference type="PANTHER" id="PTHR43943">
    <property type="entry name" value="DEHYDROGENASE/REDUCTASE (SDR FAMILY) MEMBER 4"/>
    <property type="match status" value="1"/>
</dbReference>
<evidence type="ECO:0000256" key="2">
    <source>
        <dbReference type="ARBA" id="ARBA00023002"/>
    </source>
</evidence>